<sequence length="206" mass="23776">MPRRIIIENCPYWSIDKATLHCVNGCSINACRESRIESLRHKATAVGSADKRTFDPSGDILCLYYGDVGTMSLSDAFHIQRLGRPFHFYNGVFDIDARKEIERVEIIVRDAISAGPSSEYEAFPQVLLPFLRRFPVMREVTVGKLRSDRLSVKTGVWEKTTSFEKYSVMRKPTLRKVQTKVEEAFEKEKLLRPEWKALSVRFIQQL</sequence>
<reference evidence="1 2" key="1">
    <citation type="submission" date="2016-03" db="EMBL/GenBank/DDBJ databases">
        <authorList>
            <person name="Ploux O."/>
        </authorList>
    </citation>
    <scope>NUCLEOTIDE SEQUENCE [LARGE SCALE GENOMIC DNA]</scope>
    <source>
        <strain evidence="1 2">UAMH 11012</strain>
    </source>
</reference>
<proteinExistence type="predicted"/>
<gene>
    <name evidence="1" type="ORF">PAC_14124</name>
</gene>
<protein>
    <submittedName>
        <fullName evidence="1">Uncharacterized protein</fullName>
    </submittedName>
</protein>
<organism evidence="1 2">
    <name type="scientific">Phialocephala subalpina</name>
    <dbReference type="NCBI Taxonomy" id="576137"/>
    <lineage>
        <taxon>Eukaryota</taxon>
        <taxon>Fungi</taxon>
        <taxon>Dikarya</taxon>
        <taxon>Ascomycota</taxon>
        <taxon>Pezizomycotina</taxon>
        <taxon>Leotiomycetes</taxon>
        <taxon>Helotiales</taxon>
        <taxon>Mollisiaceae</taxon>
        <taxon>Phialocephala</taxon>
        <taxon>Phialocephala fortinii species complex</taxon>
    </lineage>
</organism>
<evidence type="ECO:0000313" key="2">
    <source>
        <dbReference type="Proteomes" id="UP000184330"/>
    </source>
</evidence>
<evidence type="ECO:0000313" key="1">
    <source>
        <dbReference type="EMBL" id="CZR64226.1"/>
    </source>
</evidence>
<dbReference type="Proteomes" id="UP000184330">
    <property type="component" value="Unassembled WGS sequence"/>
</dbReference>
<dbReference type="AlphaFoldDB" id="A0A1L7XGY2"/>
<dbReference type="OrthoDB" id="10592049at2759"/>
<dbReference type="EMBL" id="FJOG01000026">
    <property type="protein sequence ID" value="CZR64226.1"/>
    <property type="molecule type" value="Genomic_DNA"/>
</dbReference>
<name>A0A1L7XGY2_9HELO</name>
<accession>A0A1L7XGY2</accession>
<keyword evidence="2" id="KW-1185">Reference proteome</keyword>